<feature type="non-terminal residue" evidence="1">
    <location>
        <position position="1"/>
    </location>
</feature>
<dbReference type="AlphaFoldDB" id="G8F4W6"/>
<proteinExistence type="predicted"/>
<evidence type="ECO:0000313" key="2">
    <source>
        <dbReference type="Proteomes" id="UP000009130"/>
    </source>
</evidence>
<protein>
    <submittedName>
        <fullName evidence="1">Uncharacterized protein</fullName>
    </submittedName>
</protein>
<accession>G8F4W6</accession>
<gene>
    <name evidence="1" type="ORF">EGM_20641</name>
</gene>
<dbReference type="EMBL" id="JH331133">
    <property type="protein sequence ID" value="EHH62330.1"/>
    <property type="molecule type" value="Genomic_DNA"/>
</dbReference>
<sequence>FPTALLQGVPWERRPTPHLSCWPRRAPCHVASLLVTTW</sequence>
<name>G8F4W6_MACFA</name>
<evidence type="ECO:0000313" key="1">
    <source>
        <dbReference type="EMBL" id="EHH62330.1"/>
    </source>
</evidence>
<organism evidence="2">
    <name type="scientific">Macaca fascicularis</name>
    <name type="common">Crab-eating macaque</name>
    <name type="synonym">Cynomolgus monkey</name>
    <dbReference type="NCBI Taxonomy" id="9541"/>
    <lineage>
        <taxon>Eukaryota</taxon>
        <taxon>Metazoa</taxon>
        <taxon>Chordata</taxon>
        <taxon>Craniata</taxon>
        <taxon>Vertebrata</taxon>
        <taxon>Euteleostomi</taxon>
        <taxon>Mammalia</taxon>
        <taxon>Eutheria</taxon>
        <taxon>Euarchontoglires</taxon>
        <taxon>Primates</taxon>
        <taxon>Haplorrhini</taxon>
        <taxon>Catarrhini</taxon>
        <taxon>Cercopithecidae</taxon>
        <taxon>Cercopithecinae</taxon>
        <taxon>Macaca</taxon>
    </lineage>
</organism>
<dbReference type="Proteomes" id="UP000009130">
    <property type="component" value="Unassembled WGS sequence"/>
</dbReference>
<feature type="non-terminal residue" evidence="1">
    <location>
        <position position="38"/>
    </location>
</feature>
<reference evidence="1 2" key="1">
    <citation type="journal article" date="2011" name="Nat. Biotechnol.">
        <title>Genome sequencing and comparison of two nonhuman primate animal models, the cynomolgus and Chinese rhesus macaques.</title>
        <authorList>
            <person name="Yan G."/>
            <person name="Zhang G."/>
            <person name="Fang X."/>
            <person name="Zhang Y."/>
            <person name="Li C."/>
            <person name="Ling F."/>
            <person name="Cooper D.N."/>
            <person name="Li Q."/>
            <person name="Li Y."/>
            <person name="van Gool A.J."/>
            <person name="Du H."/>
            <person name="Chen J."/>
            <person name="Chen R."/>
            <person name="Zhang P."/>
            <person name="Huang Z."/>
            <person name="Thompson J.R."/>
            <person name="Meng Y."/>
            <person name="Bai Y."/>
            <person name="Wang J."/>
            <person name="Zhuo M."/>
            <person name="Wang T."/>
            <person name="Huang Y."/>
            <person name="Wei L."/>
            <person name="Li J."/>
            <person name="Wang Z."/>
            <person name="Hu H."/>
            <person name="Yang P."/>
            <person name="Le L."/>
            <person name="Stenson P.D."/>
            <person name="Li B."/>
            <person name="Liu X."/>
            <person name="Ball E.V."/>
            <person name="An N."/>
            <person name="Huang Q."/>
            <person name="Zhang Y."/>
            <person name="Fan W."/>
            <person name="Zhang X."/>
            <person name="Li Y."/>
            <person name="Wang W."/>
            <person name="Katze M.G."/>
            <person name="Su B."/>
            <person name="Nielsen R."/>
            <person name="Yang H."/>
            <person name="Wang J."/>
            <person name="Wang X."/>
            <person name="Wang J."/>
        </authorList>
    </citation>
    <scope>NUCLEOTIDE SEQUENCE [LARGE SCALE GENOMIC DNA]</scope>
    <source>
        <strain evidence="1 2">CE-4</strain>
    </source>
</reference>